<protein>
    <submittedName>
        <fullName evidence="4">H repeat-associated protein N-terminal domain-containing protein</fullName>
    </submittedName>
    <submittedName>
        <fullName evidence="6">Transposase DDE domain-containing protein</fullName>
    </submittedName>
</protein>
<reference evidence="4" key="1">
    <citation type="journal article" date="2021" name="Microb. Physiol.">
        <title>Proteogenomic Insights into the Physiology of Marine, Sulfate-Reducing, Filamentous Desulfonema limicola and Desulfonema magnum.</title>
        <authorList>
            <person name="Schnaars V."/>
            <person name="Wohlbrand L."/>
            <person name="Scheve S."/>
            <person name="Hinrichs C."/>
            <person name="Reinhardt R."/>
            <person name="Rabus R."/>
        </authorList>
    </citation>
    <scope>NUCLEOTIDE SEQUENCE</scope>
    <source>
        <strain evidence="4">4be13</strain>
    </source>
</reference>
<evidence type="ECO:0000256" key="1">
    <source>
        <dbReference type="SAM" id="MobiDB-lite"/>
    </source>
</evidence>
<evidence type="ECO:0000313" key="7">
    <source>
        <dbReference type="Proteomes" id="UP000663722"/>
    </source>
</evidence>
<dbReference type="EMBL" id="CP061800">
    <property type="protein sequence ID" value="QTA84538.1"/>
    <property type="molecule type" value="Genomic_DNA"/>
</dbReference>
<dbReference type="EMBL" id="CP061800">
    <property type="protein sequence ID" value="QTA88810.1"/>
    <property type="molecule type" value="Genomic_DNA"/>
</dbReference>
<dbReference type="EMBL" id="CP061800">
    <property type="protein sequence ID" value="QTA90911.1"/>
    <property type="molecule type" value="Genomic_DNA"/>
</dbReference>
<dbReference type="KEGG" id="dmm:dnm_048570"/>
<evidence type="ECO:0000256" key="2">
    <source>
        <dbReference type="SAM" id="Phobius"/>
    </source>
</evidence>
<dbReference type="AlphaFoldDB" id="A0A975GL80"/>
<dbReference type="KEGG" id="dmm:dnm_069730"/>
<evidence type="ECO:0000313" key="5">
    <source>
        <dbReference type="EMBL" id="QTA88810.1"/>
    </source>
</evidence>
<evidence type="ECO:0000259" key="3">
    <source>
        <dbReference type="Pfam" id="PF13808"/>
    </source>
</evidence>
<dbReference type="InterPro" id="IPR032806">
    <property type="entry name" value="YbfD_N"/>
</dbReference>
<evidence type="ECO:0000313" key="4">
    <source>
        <dbReference type="EMBL" id="QTA84538.1"/>
    </source>
</evidence>
<dbReference type="RefSeq" id="WP_207678904.1">
    <property type="nucleotide sequence ID" value="NZ_CP061800.1"/>
</dbReference>
<name>A0A975GL80_9BACT</name>
<proteinExistence type="predicted"/>
<feature type="domain" description="H repeat-associated protein N-terminal" evidence="3">
    <location>
        <begin position="84"/>
        <end position="170"/>
    </location>
</feature>
<dbReference type="Proteomes" id="UP000663722">
    <property type="component" value="Chromosome"/>
</dbReference>
<keyword evidence="2" id="KW-1133">Transmembrane helix</keyword>
<sequence length="508" mass="60068">MPEKQTASGRPDTAELTNQRAEKKKVEKQLREHQKTEGLKPASRDSLPNCKCACKTVAEEKAEREEALTEQMKIIKAHLPVLLKRLRKIQDPRNPKKCKHKMTVILIYGILTFVFQMSSRREANREMTRPMFMENLRLYFPELADLPHNDTLMRLLSAIEVAEIEEAYIELVRRFVRNKKFRRYLIGNCYPVAVDGTQKFVRSEIWSEECLERKIGKSERRQYYVYVLEACLAFHNGMTIPLMSEFLSYPEGDTDNNKQDCELKAFHRLMRRLKKKFPRLPVILLLDGLYANGPVAELCAENKWQFMIVLKDNCLRSVWEEFNSLRGLEKGNRANRKWGNRKQHFEWVNGLEYRYGEKYRRKIVIHVVVCEETWEKVNKNAETEIMTSRHAWISSEPLNYGNVHERCNMGARHRWGIETGILVEKRHGYNYEHCFSYNWSAMKGYHYLMKTGHLFTILAQYSECLIKTVKNHGLKGFIRFIRETVSGPWPDEETVFRRLNKNFQLRLA</sequence>
<feature type="region of interest" description="Disordered" evidence="1">
    <location>
        <begin position="1"/>
        <end position="46"/>
    </location>
</feature>
<organism evidence="4 7">
    <name type="scientific">Desulfonema magnum</name>
    <dbReference type="NCBI Taxonomy" id="45655"/>
    <lineage>
        <taxon>Bacteria</taxon>
        <taxon>Pseudomonadati</taxon>
        <taxon>Thermodesulfobacteriota</taxon>
        <taxon>Desulfobacteria</taxon>
        <taxon>Desulfobacterales</taxon>
        <taxon>Desulfococcaceae</taxon>
        <taxon>Desulfonema</taxon>
    </lineage>
</organism>
<dbReference type="Pfam" id="PF13808">
    <property type="entry name" value="DDE_Tnp_1_assoc"/>
    <property type="match status" value="1"/>
</dbReference>
<keyword evidence="2" id="KW-0812">Transmembrane</keyword>
<feature type="transmembrane region" description="Helical" evidence="2">
    <location>
        <begin position="102"/>
        <end position="119"/>
    </location>
</feature>
<evidence type="ECO:0000313" key="6">
    <source>
        <dbReference type="EMBL" id="QTA90911.1"/>
    </source>
</evidence>
<gene>
    <name evidence="4" type="ORF">dnm_005350</name>
    <name evidence="5" type="ORF">dnm_048570</name>
    <name evidence="6" type="ORF">dnm_069730</name>
</gene>
<keyword evidence="7" id="KW-1185">Reference proteome</keyword>
<dbReference type="KEGG" id="dmm:dnm_005350"/>
<feature type="compositionally biased region" description="Basic and acidic residues" evidence="1">
    <location>
        <begin position="20"/>
        <end position="38"/>
    </location>
</feature>
<keyword evidence="2" id="KW-0472">Membrane</keyword>
<accession>A0A975GL80</accession>